<keyword evidence="7" id="KW-0997">Cell inner membrane</keyword>
<evidence type="ECO:0000313" key="12">
    <source>
        <dbReference type="Proteomes" id="UP000292554"/>
    </source>
</evidence>
<dbReference type="InterPro" id="IPR010920">
    <property type="entry name" value="LSM_dom_sf"/>
</dbReference>
<evidence type="ECO:0000256" key="4">
    <source>
        <dbReference type="ARBA" id="ARBA00022692"/>
    </source>
</evidence>
<keyword evidence="7" id="KW-0813">Transport</keyword>
<dbReference type="InterPro" id="IPR045275">
    <property type="entry name" value="MscS_archaea/bacteria_type"/>
</dbReference>
<feature type="domain" description="Mechanosensitive ion channel MscS C-terminal" evidence="9">
    <location>
        <begin position="189"/>
        <end position="270"/>
    </location>
</feature>
<dbReference type="InterPro" id="IPR049278">
    <property type="entry name" value="MS_channel_C"/>
</dbReference>
<dbReference type="InterPro" id="IPR023408">
    <property type="entry name" value="MscS_beta-dom_sf"/>
</dbReference>
<feature type="transmembrane region" description="Helical" evidence="7">
    <location>
        <begin position="100"/>
        <end position="130"/>
    </location>
</feature>
<keyword evidence="7" id="KW-0407">Ion channel</keyword>
<keyword evidence="12" id="KW-1185">Reference proteome</keyword>
<keyword evidence="4 7" id="KW-0812">Transmembrane</keyword>
<dbReference type="Pfam" id="PF21082">
    <property type="entry name" value="MS_channel_3rd"/>
    <property type="match status" value="1"/>
</dbReference>
<dbReference type="SUPFAM" id="SSF82689">
    <property type="entry name" value="Mechanosensitive channel protein MscS (YggB), C-terminal domain"/>
    <property type="match status" value="1"/>
</dbReference>
<organism evidence="11 12">
    <name type="scientific">Corallincola luteus</name>
    <dbReference type="NCBI Taxonomy" id="1775177"/>
    <lineage>
        <taxon>Bacteria</taxon>
        <taxon>Pseudomonadati</taxon>
        <taxon>Pseudomonadota</taxon>
        <taxon>Gammaproteobacteria</taxon>
        <taxon>Alteromonadales</taxon>
        <taxon>Psychromonadaceae</taxon>
        <taxon>Corallincola</taxon>
    </lineage>
</organism>
<comment type="subcellular location">
    <subcellularLocation>
        <location evidence="7">Cell inner membrane</location>
        <topology evidence="7">Multi-pass membrane protein</topology>
    </subcellularLocation>
    <subcellularLocation>
        <location evidence="1">Cell membrane</location>
        <topology evidence="1">Multi-pass membrane protein</topology>
    </subcellularLocation>
</comment>
<evidence type="ECO:0000256" key="2">
    <source>
        <dbReference type="ARBA" id="ARBA00008017"/>
    </source>
</evidence>
<dbReference type="EMBL" id="SJXE01000002">
    <property type="protein sequence ID" value="TCI03879.1"/>
    <property type="molecule type" value="Genomic_DNA"/>
</dbReference>
<evidence type="ECO:0000256" key="6">
    <source>
        <dbReference type="ARBA" id="ARBA00023136"/>
    </source>
</evidence>
<evidence type="ECO:0000259" key="9">
    <source>
        <dbReference type="Pfam" id="PF21082"/>
    </source>
</evidence>
<evidence type="ECO:0000256" key="5">
    <source>
        <dbReference type="ARBA" id="ARBA00022989"/>
    </source>
</evidence>
<feature type="domain" description="Mechanosensitive ion channel MscS" evidence="8">
    <location>
        <begin position="117"/>
        <end position="181"/>
    </location>
</feature>
<feature type="domain" description="Mechanosensitive ion channel transmembrane helices 2/3" evidence="10">
    <location>
        <begin position="75"/>
        <end position="115"/>
    </location>
</feature>
<keyword evidence="6 7" id="KW-0472">Membrane</keyword>
<evidence type="ECO:0000313" key="11">
    <source>
        <dbReference type="EMBL" id="TCI03879.1"/>
    </source>
</evidence>
<dbReference type="Gene3D" id="1.10.287.1260">
    <property type="match status" value="1"/>
</dbReference>
<evidence type="ECO:0000256" key="1">
    <source>
        <dbReference type="ARBA" id="ARBA00004651"/>
    </source>
</evidence>
<dbReference type="SUPFAM" id="SSF82861">
    <property type="entry name" value="Mechanosensitive channel protein MscS (YggB), transmembrane region"/>
    <property type="match status" value="1"/>
</dbReference>
<keyword evidence="5 7" id="KW-1133">Transmembrane helix</keyword>
<dbReference type="SUPFAM" id="SSF50182">
    <property type="entry name" value="Sm-like ribonucleoproteins"/>
    <property type="match status" value="1"/>
</dbReference>
<comment type="subunit">
    <text evidence="7">Homoheptamer.</text>
</comment>
<evidence type="ECO:0000256" key="7">
    <source>
        <dbReference type="RuleBase" id="RU369025"/>
    </source>
</evidence>
<dbReference type="Proteomes" id="UP000292554">
    <property type="component" value="Unassembled WGS sequence"/>
</dbReference>
<comment type="caution">
    <text evidence="11">The sequence shown here is derived from an EMBL/GenBank/DDBJ whole genome shotgun (WGS) entry which is preliminary data.</text>
</comment>
<keyword evidence="7" id="KW-0406">Ion transport</keyword>
<evidence type="ECO:0000256" key="3">
    <source>
        <dbReference type="ARBA" id="ARBA00022475"/>
    </source>
</evidence>
<dbReference type="RefSeq" id="WP_131414744.1">
    <property type="nucleotide sequence ID" value="NZ_SJXE01000002.1"/>
</dbReference>
<comment type="similarity">
    <text evidence="2 7">Belongs to the MscS (TC 1.A.23) family.</text>
</comment>
<reference evidence="11 12" key="1">
    <citation type="submission" date="2019-02" db="EMBL/GenBank/DDBJ databases">
        <title>Corallincola luteus sp. nov., a marine bacterium isolated from surface sediment of Bohai Sea in China.</title>
        <authorList>
            <person name="Ren Q."/>
        </authorList>
    </citation>
    <scope>NUCLEOTIDE SEQUENCE [LARGE SCALE GENOMIC DNA]</scope>
    <source>
        <strain evidence="11 12">DASS28</strain>
    </source>
</reference>
<dbReference type="InterPro" id="IPR011066">
    <property type="entry name" value="MscS_channel_C_sf"/>
</dbReference>
<protein>
    <recommendedName>
        <fullName evidence="7">Small-conductance mechanosensitive channel</fullName>
    </recommendedName>
</protein>
<dbReference type="InterPro" id="IPR011014">
    <property type="entry name" value="MscS_channel_TM-2"/>
</dbReference>
<comment type="caution">
    <text evidence="7">Lacks conserved residue(s) required for the propagation of feature annotation.</text>
</comment>
<dbReference type="InterPro" id="IPR049142">
    <property type="entry name" value="MS_channel_1st"/>
</dbReference>
<name>A0ABY2AP35_9GAMM</name>
<dbReference type="PANTHER" id="PTHR30221">
    <property type="entry name" value="SMALL-CONDUCTANCE MECHANOSENSITIVE CHANNEL"/>
    <property type="match status" value="1"/>
</dbReference>
<comment type="function">
    <text evidence="7">Mechanosensitive channel that participates in the regulation of osmotic pressure changes within the cell, opening in response to stretch forces in the membrane lipid bilayer, without the need for other proteins. Contributes to normal resistance to hypoosmotic shock. Forms an ion channel of 1.0 nanosiemens conductance with a slight preference for anions.</text>
</comment>
<sequence>MEEQLEQSMDQGVTLLTTLTEKAIEVAVLYGPKLLLAIVVLFVGLSVIKGILKVMDAAIGRAKVEPTLASFLHSITSVILKTILIIIFASMIGVETASLIAMLGAAGLAIGLALQGSLANFAGGVLILLFKPFKAGDVIDAQGFVGRVKEIQIFNTIMLTMDNQKVVIPNGMLSNGCVKNLFSEATRRVDLTFGISYQDDIAQAKGILDALAIEDERVLTDPGHEVYVSAHADSSVNLLLRVWVKSDDYWAVHFGLIEQVKLAFDKENVTIPFPQRDVHLHQVNS</sequence>
<dbReference type="Gene3D" id="3.30.70.100">
    <property type="match status" value="1"/>
</dbReference>
<accession>A0ABY2AP35</accession>
<feature type="transmembrane region" description="Helical" evidence="7">
    <location>
        <begin position="34"/>
        <end position="52"/>
    </location>
</feature>
<gene>
    <name evidence="11" type="ORF">EZV61_06695</name>
</gene>
<evidence type="ECO:0000259" key="8">
    <source>
        <dbReference type="Pfam" id="PF00924"/>
    </source>
</evidence>
<proteinExistence type="inferred from homology"/>
<evidence type="ECO:0000259" key="10">
    <source>
        <dbReference type="Pfam" id="PF21088"/>
    </source>
</evidence>
<dbReference type="Pfam" id="PF21088">
    <property type="entry name" value="MS_channel_1st"/>
    <property type="match status" value="1"/>
</dbReference>
<dbReference type="Gene3D" id="2.30.30.60">
    <property type="match status" value="1"/>
</dbReference>
<dbReference type="Pfam" id="PF00924">
    <property type="entry name" value="MS_channel_2nd"/>
    <property type="match status" value="1"/>
</dbReference>
<feature type="transmembrane region" description="Helical" evidence="7">
    <location>
        <begin position="72"/>
        <end position="94"/>
    </location>
</feature>
<dbReference type="PANTHER" id="PTHR30221:SF1">
    <property type="entry name" value="SMALL-CONDUCTANCE MECHANOSENSITIVE CHANNEL"/>
    <property type="match status" value="1"/>
</dbReference>
<dbReference type="InterPro" id="IPR006685">
    <property type="entry name" value="MscS_channel_2nd"/>
</dbReference>
<keyword evidence="3" id="KW-1003">Cell membrane</keyword>